<evidence type="ECO:0000313" key="1">
    <source>
        <dbReference type="EMBL" id="MDC4182149.1"/>
    </source>
</evidence>
<sequence length="96" mass="11424">MLNTVLLQGLIESYKWSKNKTGFYVTITQKRRFGNNTFTDYYVIYANDQLGKELEKYVLNHEYLAIKGSLTTYQDKKTKIWKTQILAEKILLNYKE</sequence>
<dbReference type="EMBL" id="JAJHZP010000015">
    <property type="protein sequence ID" value="MDC4183597.1"/>
    <property type="molecule type" value="Genomic_DNA"/>
</dbReference>
<proteinExistence type="predicted"/>
<comment type="caution">
    <text evidence="2">The sequence shown here is derived from an EMBL/GenBank/DDBJ whole genome shotgun (WGS) entry which is preliminary data.</text>
</comment>
<dbReference type="Pfam" id="PF11506">
    <property type="entry name" value="DUF3217"/>
    <property type="match status" value="1"/>
</dbReference>
<evidence type="ECO:0000313" key="4">
    <source>
        <dbReference type="Proteomes" id="UP001220940"/>
    </source>
</evidence>
<gene>
    <name evidence="1" type="ORF">LNO68_03030</name>
    <name evidence="2" type="ORF">LNO71_02985</name>
</gene>
<protein>
    <submittedName>
        <fullName evidence="2">DUF3217 domain-containing protein</fullName>
    </submittedName>
</protein>
<keyword evidence="4" id="KW-1185">Reference proteome</keyword>
<evidence type="ECO:0000313" key="2">
    <source>
        <dbReference type="EMBL" id="MDC4183597.1"/>
    </source>
</evidence>
<dbReference type="RefSeq" id="WP_255034818.1">
    <property type="nucleotide sequence ID" value="NZ_CP101414.1"/>
</dbReference>
<accession>A0AAW6HQ83</accession>
<name>A0AAW6HQ83_9MOLU</name>
<dbReference type="InterPro" id="IPR024506">
    <property type="entry name" value="DUF3217"/>
</dbReference>
<dbReference type="Gene3D" id="2.40.50.140">
    <property type="entry name" value="Nucleic acid-binding proteins"/>
    <property type="match status" value="1"/>
</dbReference>
<dbReference type="Proteomes" id="UP001220940">
    <property type="component" value="Unassembled WGS sequence"/>
</dbReference>
<evidence type="ECO:0000313" key="3">
    <source>
        <dbReference type="Proteomes" id="UP001216384"/>
    </source>
</evidence>
<dbReference type="EMBL" id="JAJHZM010000013">
    <property type="protein sequence ID" value="MDC4182149.1"/>
    <property type="molecule type" value="Genomic_DNA"/>
</dbReference>
<organism evidence="2 3">
    <name type="scientific">Mycoplasma bradburyae</name>
    <dbReference type="NCBI Taxonomy" id="2963128"/>
    <lineage>
        <taxon>Bacteria</taxon>
        <taxon>Bacillati</taxon>
        <taxon>Mycoplasmatota</taxon>
        <taxon>Mollicutes</taxon>
        <taxon>Mycoplasmataceae</taxon>
        <taxon>Mycoplasma</taxon>
    </lineage>
</organism>
<dbReference type="Proteomes" id="UP001216384">
    <property type="component" value="Unassembled WGS sequence"/>
</dbReference>
<dbReference type="InterPro" id="IPR012340">
    <property type="entry name" value="NA-bd_OB-fold"/>
</dbReference>
<reference evidence="2 4" key="1">
    <citation type="submission" date="2021-11" db="EMBL/GenBank/DDBJ databases">
        <title>Description of Mycoplasma bradburyaesp. nov.from sea birds: a tribute to a great mycoplasmologist.</title>
        <authorList>
            <person name="Ramirez A.S."/>
            <person name="Poveda C."/>
            <person name="Suarez-Perez A."/>
            <person name="Rosales R.S."/>
            <person name="Dijkman R."/>
            <person name="Feberwee A."/>
            <person name="Spergser J."/>
            <person name="Szostak M.P."/>
            <person name="Ressel L."/>
            <person name="Calabuig P."/>
            <person name="Catania S."/>
            <person name="Gobbo F."/>
            <person name="Timofte D."/>
            <person name="Poveda J.B."/>
        </authorList>
    </citation>
    <scope>NUCLEOTIDE SEQUENCE</scope>
    <source>
        <strain evidence="1 4">T158</strain>
        <strain evidence="2">T264</strain>
    </source>
</reference>
<dbReference type="AlphaFoldDB" id="A0AAW6HQ83"/>